<evidence type="ECO:0000256" key="1">
    <source>
        <dbReference type="ARBA" id="ARBA00008007"/>
    </source>
</evidence>
<dbReference type="OrthoDB" id="9779910at2"/>
<dbReference type="PANTHER" id="PTHR47505:SF1">
    <property type="entry name" value="DNA UTILIZATION PROTEIN YHGH"/>
    <property type="match status" value="1"/>
</dbReference>
<dbReference type="InterPro" id="IPR000836">
    <property type="entry name" value="PRTase_dom"/>
</dbReference>
<dbReference type="Pfam" id="PF00156">
    <property type="entry name" value="Pribosyltran"/>
    <property type="match status" value="1"/>
</dbReference>
<dbReference type="RefSeq" id="WP_072888907.1">
    <property type="nucleotide sequence ID" value="NZ_FQVW01000008.1"/>
</dbReference>
<dbReference type="CDD" id="cd06223">
    <property type="entry name" value="PRTases_typeI"/>
    <property type="match status" value="1"/>
</dbReference>
<evidence type="ECO:0000313" key="4">
    <source>
        <dbReference type="Proteomes" id="UP000183988"/>
    </source>
</evidence>
<comment type="similarity">
    <text evidence="1">Belongs to the ComF/GntX family.</text>
</comment>
<dbReference type="Proteomes" id="UP000183988">
    <property type="component" value="Unassembled WGS sequence"/>
</dbReference>
<proteinExistence type="inferred from homology"/>
<feature type="domain" description="Phosphoribosyltransferase" evidence="2">
    <location>
        <begin position="144"/>
        <end position="224"/>
    </location>
</feature>
<keyword evidence="4" id="KW-1185">Reference proteome</keyword>
<dbReference type="EMBL" id="FQVW01000008">
    <property type="protein sequence ID" value="SHF89339.1"/>
    <property type="molecule type" value="Genomic_DNA"/>
</dbReference>
<evidence type="ECO:0000259" key="2">
    <source>
        <dbReference type="Pfam" id="PF00156"/>
    </source>
</evidence>
<organism evidence="3 4">
    <name type="scientific">Ornithinibacillus halophilus</name>
    <dbReference type="NCBI Taxonomy" id="930117"/>
    <lineage>
        <taxon>Bacteria</taxon>
        <taxon>Bacillati</taxon>
        <taxon>Bacillota</taxon>
        <taxon>Bacilli</taxon>
        <taxon>Bacillales</taxon>
        <taxon>Bacillaceae</taxon>
        <taxon>Ornithinibacillus</taxon>
    </lineage>
</organism>
<evidence type="ECO:0000313" key="3">
    <source>
        <dbReference type="EMBL" id="SHF89339.1"/>
    </source>
</evidence>
<protein>
    <submittedName>
        <fullName evidence="3">Competence protein ComFC</fullName>
    </submittedName>
</protein>
<dbReference type="AlphaFoldDB" id="A0A1M5FCY4"/>
<dbReference type="PANTHER" id="PTHR47505">
    <property type="entry name" value="DNA UTILIZATION PROTEIN YHGH"/>
    <property type="match status" value="1"/>
</dbReference>
<name>A0A1M5FCY4_9BACI</name>
<dbReference type="Gene3D" id="3.40.50.2020">
    <property type="match status" value="1"/>
</dbReference>
<reference evidence="3 4" key="1">
    <citation type="submission" date="2016-11" db="EMBL/GenBank/DDBJ databases">
        <authorList>
            <person name="Jaros S."/>
            <person name="Januszkiewicz K."/>
            <person name="Wedrychowicz H."/>
        </authorList>
    </citation>
    <scope>NUCLEOTIDE SEQUENCE [LARGE SCALE GENOMIC DNA]</scope>
    <source>
        <strain evidence="3 4">IBRC-M 10683</strain>
    </source>
</reference>
<dbReference type="SUPFAM" id="SSF53271">
    <property type="entry name" value="PRTase-like"/>
    <property type="match status" value="1"/>
</dbReference>
<dbReference type="InterPro" id="IPR029057">
    <property type="entry name" value="PRTase-like"/>
</dbReference>
<dbReference type="STRING" id="930117.SAMN05216225_100830"/>
<accession>A0A1M5FCY4</accession>
<gene>
    <name evidence="3" type="ORF">SAMN05216225_100830</name>
</gene>
<sequence length="225" mass="26378">MKCTWCFEEIIVDVNWSTLIPKPPTYLCDTCENKLVKITGQRCMMCSRESKMKLCSDCTYWKEHYKGEDPLTSNYSLFTYNQHMQDMIAKWKYRGDYEVGKAFQSYFSQGFKQKFSKMKNIIAVPIPLSEERLEERRFNQALMLAEALTIPCEEILERDHSEKQSKKTRYQRISSENPFKLKKTINKSVILVDDIYTTGTTIRHAASLFKQVGCEAIYAYTLIRG</sequence>
<dbReference type="InterPro" id="IPR051910">
    <property type="entry name" value="ComF/GntX_DNA_util-trans"/>
</dbReference>